<organism evidence="5 6">
    <name type="scientific">Paramuricea clavata</name>
    <name type="common">Red gorgonian</name>
    <name type="synonym">Violescent sea-whip</name>
    <dbReference type="NCBI Taxonomy" id="317549"/>
    <lineage>
        <taxon>Eukaryota</taxon>
        <taxon>Metazoa</taxon>
        <taxon>Cnidaria</taxon>
        <taxon>Anthozoa</taxon>
        <taxon>Octocorallia</taxon>
        <taxon>Malacalcyonacea</taxon>
        <taxon>Plexauridae</taxon>
        <taxon>Paramuricea</taxon>
    </lineage>
</organism>
<dbReference type="Gene3D" id="2.60.120.260">
    <property type="entry name" value="Galactose-binding domain-like"/>
    <property type="match status" value="3"/>
</dbReference>
<dbReference type="Pfam" id="PF00530">
    <property type="entry name" value="SRCR"/>
    <property type="match status" value="3"/>
</dbReference>
<dbReference type="Pfam" id="PF00754">
    <property type="entry name" value="F5_F8_type_C"/>
    <property type="match status" value="3"/>
</dbReference>
<proteinExistence type="predicted"/>
<dbReference type="PROSITE" id="PS50022">
    <property type="entry name" value="FA58C_3"/>
    <property type="match status" value="3"/>
</dbReference>
<dbReference type="InterPro" id="IPR050991">
    <property type="entry name" value="ECM_Regulatory_Proteins"/>
</dbReference>
<dbReference type="SMART" id="SM00060">
    <property type="entry name" value="FN3"/>
    <property type="match status" value="9"/>
</dbReference>
<feature type="region of interest" description="Disordered" evidence="4">
    <location>
        <begin position="438"/>
        <end position="462"/>
    </location>
</feature>
<keyword evidence="6" id="KW-1185">Reference proteome</keyword>
<dbReference type="SMART" id="SM00202">
    <property type="entry name" value="SR"/>
    <property type="match status" value="3"/>
</dbReference>
<dbReference type="SUPFAM" id="SSF49265">
    <property type="entry name" value="Fibronectin type III"/>
    <property type="match status" value="5"/>
</dbReference>
<dbReference type="PANTHER" id="PTHR46708">
    <property type="entry name" value="TENASCIN"/>
    <property type="match status" value="1"/>
</dbReference>
<feature type="region of interest" description="Disordered" evidence="4">
    <location>
        <begin position="885"/>
        <end position="904"/>
    </location>
</feature>
<gene>
    <name evidence="5" type="ORF">PACLA_8A054619</name>
</gene>
<feature type="disulfide bond" evidence="3">
    <location>
        <begin position="393"/>
        <end position="403"/>
    </location>
</feature>
<dbReference type="GO" id="GO:0016020">
    <property type="term" value="C:membrane"/>
    <property type="evidence" value="ECO:0007669"/>
    <property type="project" value="InterPro"/>
</dbReference>
<evidence type="ECO:0000313" key="6">
    <source>
        <dbReference type="Proteomes" id="UP001152795"/>
    </source>
</evidence>
<sequence>MQTISYTVKRFFLARFPDKPTKLTVTNIKSTSAEISWAYPKNTGDYQASAAVLSGFFIKLKIGNCLIVNITTKKVNKRKLTNLSPYTTYEISVAAGNKRGGFGEETTTSFRTKITSARFPDKPTNLTVTNITSGSAEISWADPKNTGDYKVSAAVLTRFFIQLKKDNSLIRNITTDKANKRKLTNLTPNATYEISVAAGNQNGFGEETITSFTTLGKALLPDKPSKLTVTNITSESAGISWVDPANEGNNGLTGFQIKLTKDNAVILNITINKVNKYEIDNLTPNTTYEISVAAGNQNGFGETTITSFRTSEATSVTTFEKVDGVSLSYSSLPAEGFVQIKYGGTKNVCWRSLKNKAKYVVCRQLGYLRLASLVKKAPSSDNKDASFSGKINCAGGVKNLSQCLITNSTTTCSELSYIKCSVCPRPLLGDKQRFPDSSFTASASSQSRSPSDARTSSGSSWCAPAADGKHYLQVDLGRRYVIYRFATFGDSTSPKWVTTYKLNYTVDLINWKPVWKKKIRGNKNAYNDATNAYFHGGITTRALRFIPLTYVGQPCMRIEICGGTWFPDKPTNLTFTNITSRSADISWVDPENTGDNKGVAVLSGFFIKLKKGNSLIRNITTDKVNKRKLTNLTPNTTYQISVAAGNQNGFGEETITSFTTLGKALLPDKPSKLTVINITSESAGISWVDPANGGKNGLTGFRIKLTKDNTVILNITINKVNKYEIDNLTPNTTYEISVAAGNQNGFGETTITSFRTSEETSVTTFEKVDGVSLSYSSLPAEGFVQIKYGGTKNVCWRSLKNKAKYVVCLQLGYLRLESLVKKAPSSDNKDASFSGKINCTDEEKNLSHCLITTSTKNCTELSYIKCFICNRPLLEDKQTFPDSSFTASASSEGHSPSHARISSGSSWCAPISDGKHYLQVDLGRLYVIYRFATFGDRTSSKWVTTYKLNYTVDLINWNSVWKKKLPGNKNAYNDATIKNLSGGIRTRALRFIPLTYVGQPCMRIEICGGTRFPDKPTNLTVTNITSRSAEISWADPENAGDYKGGAATLSGFFIKLTKENSLPRNITTDKVNKWKLTNLTPYTTYEISVAAGNKRGGFGEETITSFTTLGKALLPDKPSKLTVTNITSESAGISWADPVNGGNNSLTRFRIKLTKDNTVILNITINKVNKYEIDNLTPNTTYEISVAAGNQNGFGETTITSFRTSEATSVTTFEKVDGVSLSYSSLPAEGFVQIKYGGTKNVCWRSLKNKAKYVVCRQLGYLRLASLVKKAPSSDNKDASFSGKINCAGGVKNLSQCLITNSTTTCSELSYIKCSVCPRPLLGDKQRFPDSSFTASASSQSRSPSDARTSSGSSWCAPAADGKHYLQVDLGRLYVIYRFATFGDSTSPKWVTTYKLNYTVDLINWKPVWKKKIRGNKNAYNDATNAYFRGGITTRALRFIPLTYVGQPCMRIEICGATRFPDKPTNLTFTNITSRSADISWVDPENTGDNKGVAVLSGFFIKLKKENSLIRNITTDKVNKRKLTNLTPNTTYQISVAAGNQNGFGEETTTSFTTLGKALLPDKPSKLTVINITSESAGISWVDPANGGKNGLTGFRIKLTKDNTVILNITINKVNKYEIDNLTPNTTYEISVAAGNQN</sequence>
<dbReference type="Gene3D" id="3.10.250.10">
    <property type="entry name" value="SRCR-like domain"/>
    <property type="match status" value="3"/>
</dbReference>
<dbReference type="Gene3D" id="2.60.40.10">
    <property type="entry name" value="Immunoglobulins"/>
    <property type="match status" value="9"/>
</dbReference>
<keyword evidence="2 3" id="KW-1015">Disulfide bond</keyword>
<accession>A0A6S7GU07</accession>
<feature type="disulfide bond" evidence="3">
    <location>
        <begin position="839"/>
        <end position="849"/>
    </location>
</feature>
<dbReference type="PANTHER" id="PTHR46708:SF2">
    <property type="entry name" value="FIBRONECTIN TYPE-III DOMAIN-CONTAINING PROTEIN"/>
    <property type="match status" value="1"/>
</dbReference>
<dbReference type="InterPro" id="IPR000421">
    <property type="entry name" value="FA58C"/>
</dbReference>
<dbReference type="SMART" id="SM00231">
    <property type="entry name" value="FA58C"/>
    <property type="match status" value="3"/>
</dbReference>
<feature type="compositionally biased region" description="Low complexity" evidence="4">
    <location>
        <begin position="1332"/>
        <end position="1354"/>
    </location>
</feature>
<dbReference type="PROSITE" id="PS50287">
    <property type="entry name" value="SRCR_2"/>
    <property type="match status" value="3"/>
</dbReference>
<dbReference type="SUPFAM" id="SSF56487">
    <property type="entry name" value="SRCR-like"/>
    <property type="match status" value="3"/>
</dbReference>
<feature type="disulfide bond" evidence="3">
    <location>
        <begin position="1287"/>
        <end position="1297"/>
    </location>
</feature>
<feature type="compositionally biased region" description="Low complexity" evidence="4">
    <location>
        <begin position="438"/>
        <end position="460"/>
    </location>
</feature>
<keyword evidence="1" id="KW-0677">Repeat</keyword>
<name>A0A6S7GU07_PARCT</name>
<feature type="region of interest" description="Disordered" evidence="4">
    <location>
        <begin position="1332"/>
        <end position="1356"/>
    </location>
</feature>
<dbReference type="InterPro" id="IPR001190">
    <property type="entry name" value="SRCR"/>
</dbReference>
<dbReference type="CDD" id="cd00057">
    <property type="entry name" value="FA58C"/>
    <property type="match status" value="1"/>
</dbReference>
<evidence type="ECO:0000256" key="2">
    <source>
        <dbReference type="ARBA" id="ARBA00023157"/>
    </source>
</evidence>
<dbReference type="InterPro" id="IPR013783">
    <property type="entry name" value="Ig-like_fold"/>
</dbReference>
<dbReference type="Proteomes" id="UP001152795">
    <property type="component" value="Unassembled WGS sequence"/>
</dbReference>
<comment type="caution">
    <text evidence="3">Lacks conserved residue(s) required for the propagation of feature annotation.</text>
</comment>
<reference evidence="5" key="1">
    <citation type="submission" date="2020-04" db="EMBL/GenBank/DDBJ databases">
        <authorList>
            <person name="Alioto T."/>
            <person name="Alioto T."/>
            <person name="Gomez Garrido J."/>
        </authorList>
    </citation>
    <scope>NUCLEOTIDE SEQUENCE</scope>
    <source>
        <strain evidence="5">A484AB</strain>
    </source>
</reference>
<evidence type="ECO:0000256" key="3">
    <source>
        <dbReference type="PROSITE-ProRule" id="PRU00196"/>
    </source>
</evidence>
<dbReference type="EMBL" id="CACRXK020001268">
    <property type="protein sequence ID" value="CAB3988020.1"/>
    <property type="molecule type" value="Genomic_DNA"/>
</dbReference>
<feature type="non-terminal residue" evidence="5">
    <location>
        <position position="1"/>
    </location>
</feature>
<evidence type="ECO:0000256" key="1">
    <source>
        <dbReference type="ARBA" id="ARBA00022737"/>
    </source>
</evidence>
<evidence type="ECO:0000256" key="4">
    <source>
        <dbReference type="SAM" id="MobiDB-lite"/>
    </source>
</evidence>
<dbReference type="InterPro" id="IPR008979">
    <property type="entry name" value="Galactose-bd-like_sf"/>
</dbReference>
<keyword evidence="5" id="KW-0675">Receptor</keyword>
<dbReference type="PROSITE" id="PS50853">
    <property type="entry name" value="FN3"/>
    <property type="match status" value="9"/>
</dbReference>
<evidence type="ECO:0000313" key="5">
    <source>
        <dbReference type="EMBL" id="CAB3988020.1"/>
    </source>
</evidence>
<dbReference type="OrthoDB" id="6130531at2759"/>
<dbReference type="CDD" id="cd00063">
    <property type="entry name" value="FN3"/>
    <property type="match status" value="9"/>
</dbReference>
<comment type="caution">
    <text evidence="5">The sequence shown here is derived from an EMBL/GenBank/DDBJ whole genome shotgun (WGS) entry which is preliminary data.</text>
</comment>
<dbReference type="SUPFAM" id="SSF49785">
    <property type="entry name" value="Galactose-binding domain-like"/>
    <property type="match status" value="3"/>
</dbReference>
<dbReference type="Pfam" id="PF00041">
    <property type="entry name" value="fn3"/>
    <property type="match status" value="9"/>
</dbReference>
<dbReference type="InterPro" id="IPR036116">
    <property type="entry name" value="FN3_sf"/>
</dbReference>
<protein>
    <submittedName>
        <fullName evidence="5">Receptor-type tyrosine- phosphatase F</fullName>
    </submittedName>
</protein>
<dbReference type="InterPro" id="IPR036772">
    <property type="entry name" value="SRCR-like_dom_sf"/>
</dbReference>
<dbReference type="InterPro" id="IPR003961">
    <property type="entry name" value="FN3_dom"/>
</dbReference>